<dbReference type="PROSITE" id="PS51205">
    <property type="entry name" value="VPS9"/>
    <property type="match status" value="1"/>
</dbReference>
<accession>A0AAN8QBH7</accession>
<dbReference type="SMART" id="SM00167">
    <property type="entry name" value="VPS9"/>
    <property type="match status" value="1"/>
</dbReference>
<dbReference type="GO" id="GO:0005085">
    <property type="term" value="F:guanyl-nucleotide exchange factor activity"/>
    <property type="evidence" value="ECO:0007669"/>
    <property type="project" value="InterPro"/>
</dbReference>
<dbReference type="GO" id="GO:0016192">
    <property type="term" value="P:vesicle-mediated transport"/>
    <property type="evidence" value="ECO:0007669"/>
    <property type="project" value="InterPro"/>
</dbReference>
<protein>
    <recommendedName>
        <fullName evidence="1">VPS9 domain-containing protein</fullName>
    </recommendedName>
</protein>
<name>A0AAN8QBH7_9TELE</name>
<dbReference type="InterPro" id="IPR003123">
    <property type="entry name" value="VPS9"/>
</dbReference>
<dbReference type="PANTHER" id="PTHR23101">
    <property type="entry name" value="RAB GDP/GTP EXCHANGE FACTOR"/>
    <property type="match status" value="1"/>
</dbReference>
<evidence type="ECO:0000313" key="3">
    <source>
        <dbReference type="Proteomes" id="UP001356427"/>
    </source>
</evidence>
<dbReference type="Gene3D" id="1.20.1050.80">
    <property type="entry name" value="VPS9 domain"/>
    <property type="match status" value="1"/>
</dbReference>
<sequence>MLTYVLAQCDMPQLDNEILYMMELLDPSLLHGEGGYYLTSAYGAMSLIRNFQEEQAARVLSSETRNTLHQWHCRRTTQRTAPSVDDFQNYLRVALQELDSGCTAKPCSQQLAPDTHPQKIKAELHSRPQAAPFHFVFRRMANLNDLTVTSLDPQSNLNDVTLTTDSEPNLNDLALTPSDPQPNFNLGLSPSLSLSLPPNQHNGNSISI</sequence>
<evidence type="ECO:0000313" key="2">
    <source>
        <dbReference type="EMBL" id="KAK6293601.1"/>
    </source>
</evidence>
<dbReference type="InterPro" id="IPR037191">
    <property type="entry name" value="VPS9_dom_sf"/>
</dbReference>
<comment type="caution">
    <text evidence="2">The sequence shown here is derived from an EMBL/GenBank/DDBJ whole genome shotgun (WGS) entry which is preliminary data.</text>
</comment>
<dbReference type="SUPFAM" id="SSF109993">
    <property type="entry name" value="VPS9 domain"/>
    <property type="match status" value="1"/>
</dbReference>
<gene>
    <name evidence="2" type="ORF">J4Q44_G00359270</name>
</gene>
<dbReference type="PANTHER" id="PTHR23101:SF51">
    <property type="entry name" value="RAS AND RAB INTERACTOR 2"/>
    <property type="match status" value="1"/>
</dbReference>
<dbReference type="GO" id="GO:0031267">
    <property type="term" value="F:small GTPase binding"/>
    <property type="evidence" value="ECO:0007669"/>
    <property type="project" value="TreeGrafter"/>
</dbReference>
<reference evidence="2 3" key="1">
    <citation type="submission" date="2021-04" db="EMBL/GenBank/DDBJ databases">
        <authorList>
            <person name="De Guttry C."/>
            <person name="Zahm M."/>
            <person name="Klopp C."/>
            <person name="Cabau C."/>
            <person name="Louis A."/>
            <person name="Berthelot C."/>
            <person name="Parey E."/>
            <person name="Roest Crollius H."/>
            <person name="Montfort J."/>
            <person name="Robinson-Rechavi M."/>
            <person name="Bucao C."/>
            <person name="Bouchez O."/>
            <person name="Gislard M."/>
            <person name="Lluch J."/>
            <person name="Milhes M."/>
            <person name="Lampietro C."/>
            <person name="Lopez Roques C."/>
            <person name="Donnadieu C."/>
            <person name="Braasch I."/>
            <person name="Desvignes T."/>
            <person name="Postlethwait J."/>
            <person name="Bobe J."/>
            <person name="Wedekind C."/>
            <person name="Guiguen Y."/>
        </authorList>
    </citation>
    <scope>NUCLEOTIDE SEQUENCE [LARGE SCALE GENOMIC DNA]</scope>
    <source>
        <strain evidence="2">Cs_M1</strain>
        <tissue evidence="2">Blood</tissue>
    </source>
</reference>
<organism evidence="2 3">
    <name type="scientific">Coregonus suidteri</name>
    <dbReference type="NCBI Taxonomy" id="861788"/>
    <lineage>
        <taxon>Eukaryota</taxon>
        <taxon>Metazoa</taxon>
        <taxon>Chordata</taxon>
        <taxon>Craniata</taxon>
        <taxon>Vertebrata</taxon>
        <taxon>Euteleostomi</taxon>
        <taxon>Actinopterygii</taxon>
        <taxon>Neopterygii</taxon>
        <taxon>Teleostei</taxon>
        <taxon>Protacanthopterygii</taxon>
        <taxon>Salmoniformes</taxon>
        <taxon>Salmonidae</taxon>
        <taxon>Coregoninae</taxon>
        <taxon>Coregonus</taxon>
    </lineage>
</organism>
<feature type="domain" description="VPS9" evidence="1">
    <location>
        <begin position="1"/>
        <end position="57"/>
    </location>
</feature>
<dbReference type="Proteomes" id="UP001356427">
    <property type="component" value="Unassembled WGS sequence"/>
</dbReference>
<dbReference type="GO" id="GO:0030139">
    <property type="term" value="C:endocytic vesicle"/>
    <property type="evidence" value="ECO:0007669"/>
    <property type="project" value="TreeGrafter"/>
</dbReference>
<evidence type="ECO:0000259" key="1">
    <source>
        <dbReference type="PROSITE" id="PS51205"/>
    </source>
</evidence>
<dbReference type="EMBL" id="JAGTTL010000036">
    <property type="protein sequence ID" value="KAK6293601.1"/>
    <property type="molecule type" value="Genomic_DNA"/>
</dbReference>
<dbReference type="AlphaFoldDB" id="A0AAN8QBH7"/>
<dbReference type="InterPro" id="IPR045046">
    <property type="entry name" value="Vps9-like"/>
</dbReference>
<dbReference type="Pfam" id="PF02204">
    <property type="entry name" value="VPS9"/>
    <property type="match status" value="1"/>
</dbReference>
<dbReference type="GO" id="GO:0005829">
    <property type="term" value="C:cytosol"/>
    <property type="evidence" value="ECO:0007669"/>
    <property type="project" value="TreeGrafter"/>
</dbReference>
<keyword evidence="3" id="KW-1185">Reference proteome</keyword>
<proteinExistence type="predicted"/>